<feature type="domain" description="Plasmid pRiA4b Orf3-like" evidence="1">
    <location>
        <begin position="8"/>
        <end position="177"/>
    </location>
</feature>
<dbReference type="Gene3D" id="3.10.290.30">
    <property type="entry name" value="MM3350-like"/>
    <property type="match status" value="1"/>
</dbReference>
<dbReference type="Pfam" id="PF07929">
    <property type="entry name" value="PRiA4_ORF3"/>
    <property type="match status" value="1"/>
</dbReference>
<reference evidence="2 3" key="1">
    <citation type="submission" date="2019-10" db="EMBL/GenBank/DDBJ databases">
        <title>Draft whole-genome sequence of the purple nonsulfur photosynthetic bacterium Roseospira navarrensis DSM 15114.</title>
        <authorList>
            <person name="Kyndt J.A."/>
            <person name="Meyer T.E."/>
        </authorList>
    </citation>
    <scope>NUCLEOTIDE SEQUENCE [LARGE SCALE GENOMIC DNA]</scope>
    <source>
        <strain evidence="2 3">DSM 15114</strain>
    </source>
</reference>
<dbReference type="InterPro" id="IPR012912">
    <property type="entry name" value="Plasmid_pRiA4b_Orf3-like"/>
</dbReference>
<evidence type="ECO:0000259" key="1">
    <source>
        <dbReference type="Pfam" id="PF07929"/>
    </source>
</evidence>
<dbReference type="SUPFAM" id="SSF159941">
    <property type="entry name" value="MM3350-like"/>
    <property type="match status" value="1"/>
</dbReference>
<dbReference type="PANTHER" id="PTHR41878:SF1">
    <property type="entry name" value="TNPR PROTEIN"/>
    <property type="match status" value="1"/>
</dbReference>
<comment type="caution">
    <text evidence="2">The sequence shown here is derived from an EMBL/GenBank/DDBJ whole genome shotgun (WGS) entry which is preliminary data.</text>
</comment>
<dbReference type="AlphaFoldDB" id="A0A7X1ZHW6"/>
<keyword evidence="3" id="KW-1185">Reference proteome</keyword>
<evidence type="ECO:0000313" key="2">
    <source>
        <dbReference type="EMBL" id="MQX37772.1"/>
    </source>
</evidence>
<gene>
    <name evidence="2" type="ORF">GHC57_14725</name>
</gene>
<accession>A0A7X1ZHW6</accession>
<dbReference type="InterPro" id="IPR024047">
    <property type="entry name" value="MM3350-like_sf"/>
</dbReference>
<dbReference type="PANTHER" id="PTHR41878">
    <property type="entry name" value="LEXA REPRESSOR-RELATED"/>
    <property type="match status" value="1"/>
</dbReference>
<dbReference type="Proteomes" id="UP000434582">
    <property type="component" value="Unassembled WGS sequence"/>
</dbReference>
<dbReference type="RefSeq" id="WP_153345592.1">
    <property type="nucleotide sequence ID" value="NZ_WIVE01000055.1"/>
</dbReference>
<evidence type="ECO:0000313" key="3">
    <source>
        <dbReference type="Proteomes" id="UP000434582"/>
    </source>
</evidence>
<dbReference type="EMBL" id="WIVE01000055">
    <property type="protein sequence ID" value="MQX37772.1"/>
    <property type="molecule type" value="Genomic_DNA"/>
</dbReference>
<organism evidence="2 3">
    <name type="scientific">Roseospira navarrensis</name>
    <dbReference type="NCBI Taxonomy" id="140058"/>
    <lineage>
        <taxon>Bacteria</taxon>
        <taxon>Pseudomonadati</taxon>
        <taxon>Pseudomonadota</taxon>
        <taxon>Alphaproteobacteria</taxon>
        <taxon>Rhodospirillales</taxon>
        <taxon>Rhodospirillaceae</taxon>
        <taxon>Roseospira</taxon>
    </lineage>
</organism>
<name>A0A7X1ZHW6_9PROT</name>
<dbReference type="OrthoDB" id="9816539at2"/>
<protein>
    <submittedName>
        <fullName evidence="2">Plasmid pRiA4b ORF-3 family protein</fullName>
    </submittedName>
</protein>
<sequence>MTPGAPVARIKVVLDDVMPPVMRRLEIPLSLRLDRLHTVLQVAMGWTDSHLWEFRVKGIGFGIPDPDFGFGDGPLDARKAKLSDVLEDTGARSFKYLYDFGDGWEHSIRVERITAAIDGGTYPCLLDASGRCPPEGIGGPWGYQEAREALADPTHERHDELSEWWSADRLQDDTIDIAAIDADLATLARRWTRKPRAKKM</sequence>
<proteinExistence type="predicted"/>